<keyword evidence="1" id="KW-0812">Transmembrane</keyword>
<feature type="transmembrane region" description="Helical" evidence="1">
    <location>
        <begin position="35"/>
        <end position="53"/>
    </location>
</feature>
<organism evidence="2 3">
    <name type="scientific">Bombyx mandarina</name>
    <name type="common">Wild silk moth</name>
    <name type="synonym">Wild silkworm</name>
    <dbReference type="NCBI Taxonomy" id="7092"/>
    <lineage>
        <taxon>Eukaryota</taxon>
        <taxon>Metazoa</taxon>
        <taxon>Ecdysozoa</taxon>
        <taxon>Arthropoda</taxon>
        <taxon>Hexapoda</taxon>
        <taxon>Insecta</taxon>
        <taxon>Pterygota</taxon>
        <taxon>Neoptera</taxon>
        <taxon>Endopterygota</taxon>
        <taxon>Lepidoptera</taxon>
        <taxon>Glossata</taxon>
        <taxon>Ditrysia</taxon>
        <taxon>Bombycoidea</taxon>
        <taxon>Bombycidae</taxon>
        <taxon>Bombycinae</taxon>
        <taxon>Bombyx</taxon>
    </lineage>
</organism>
<dbReference type="Proteomes" id="UP000504629">
    <property type="component" value="Unplaced"/>
</dbReference>
<feature type="transmembrane region" description="Helical" evidence="1">
    <location>
        <begin position="215"/>
        <end position="236"/>
    </location>
</feature>
<keyword evidence="2" id="KW-1185">Reference proteome</keyword>
<dbReference type="KEGG" id="bman:114246848"/>
<gene>
    <name evidence="3" type="primary">LOC114246848</name>
</gene>
<evidence type="ECO:0000256" key="1">
    <source>
        <dbReference type="SAM" id="Phobius"/>
    </source>
</evidence>
<name>A0A6J2K500_BOMMA</name>
<dbReference type="AlphaFoldDB" id="A0A6J2K500"/>
<sequence>MKPKYVTNIKLVLFLRFLCGYYYEMEIPRRLKTVAKAYCIFFLLFYLILHHLYCSFSNHTAKWSLYLEYSIYVFMSLYSKKMYLMDYYTSSRIIDFEPHSRIYKKLNIYLAILIPFLVVLKIVNMVTFCLSKSFNCWSWVSLLHNLLWNFTVLGRIPPVFVFALLFCRARIIRRTLEDFGIDHGQTGKYSTKKFIQMYETLVDGFKKTEHPSKQLLTVFLLCSTPKLILETFLMLNKIKESGPIVEKLAVYAIETFYTHLFFVVSSILFDLINVDLQRIKILIVEKRMKTKNLKHRNEVEKLFQFVQSQTIECTLWRVLSLNVRNILSFVSFAVTTIIAVLQIKNNNIY</sequence>
<keyword evidence="1" id="KW-1133">Transmembrane helix</keyword>
<feature type="transmembrane region" description="Helical" evidence="1">
    <location>
        <begin position="65"/>
        <end position="85"/>
    </location>
</feature>
<accession>A0A6J2K500</accession>
<proteinExistence type="predicted"/>
<evidence type="ECO:0000313" key="3">
    <source>
        <dbReference type="RefSeq" id="XP_028035364.1"/>
    </source>
</evidence>
<feature type="transmembrane region" description="Helical" evidence="1">
    <location>
        <begin position="146"/>
        <end position="167"/>
    </location>
</feature>
<reference evidence="3" key="1">
    <citation type="submission" date="2025-08" db="UniProtKB">
        <authorList>
            <consortium name="RefSeq"/>
        </authorList>
    </citation>
    <scope>IDENTIFICATION</scope>
    <source>
        <tissue evidence="3">Silk gland</tissue>
    </source>
</reference>
<dbReference type="GeneID" id="114246848"/>
<keyword evidence="1" id="KW-0472">Membrane</keyword>
<feature type="transmembrane region" description="Helical" evidence="1">
    <location>
        <begin position="326"/>
        <end position="343"/>
    </location>
</feature>
<evidence type="ECO:0000313" key="2">
    <source>
        <dbReference type="Proteomes" id="UP000504629"/>
    </source>
</evidence>
<feature type="transmembrane region" description="Helical" evidence="1">
    <location>
        <begin position="106"/>
        <end position="126"/>
    </location>
</feature>
<protein>
    <submittedName>
        <fullName evidence="3">Uncharacterized protein LOC114246848</fullName>
    </submittedName>
</protein>
<dbReference type="RefSeq" id="XP_028035364.1">
    <property type="nucleotide sequence ID" value="XM_028179563.1"/>
</dbReference>
<feature type="transmembrane region" description="Helical" evidence="1">
    <location>
        <begin position="248"/>
        <end position="272"/>
    </location>
</feature>
<dbReference type="OrthoDB" id="7489104at2759"/>